<comment type="function">
    <text evidence="8">Plays an important role in the de novo pathway of purine nucleotide biosynthesis. Catalyzes the first committed step in the biosynthesis of AMP from IMP.</text>
</comment>
<dbReference type="Gene3D" id="3.40.440.10">
    <property type="entry name" value="Adenylosuccinate Synthetase, subunit A, domain 1"/>
    <property type="match status" value="1"/>
</dbReference>
<feature type="binding site" evidence="8">
    <location>
        <begin position="40"/>
        <end position="42"/>
    </location>
    <ligand>
        <name>GTP</name>
        <dbReference type="ChEBI" id="CHEBI:37565"/>
    </ligand>
</feature>
<feature type="binding site" evidence="8">
    <location>
        <begin position="330"/>
        <end position="332"/>
    </location>
    <ligand>
        <name>GTP</name>
        <dbReference type="ChEBI" id="CHEBI:37565"/>
    </ligand>
</feature>
<evidence type="ECO:0000313" key="12">
    <source>
        <dbReference type="Proteomes" id="UP000476064"/>
    </source>
</evidence>
<dbReference type="PANTHER" id="PTHR11846">
    <property type="entry name" value="ADENYLOSUCCINATE SYNTHETASE"/>
    <property type="match status" value="1"/>
</dbReference>
<dbReference type="FunFam" id="3.90.170.10:FF:000001">
    <property type="entry name" value="Adenylosuccinate synthetase"/>
    <property type="match status" value="1"/>
</dbReference>
<comment type="cofactor">
    <cofactor evidence="8">
        <name>Mg(2+)</name>
        <dbReference type="ChEBI" id="CHEBI:18420"/>
    </cofactor>
    <text evidence="8">Binds 1 Mg(2+) ion per subunit.</text>
</comment>
<evidence type="ECO:0000313" key="11">
    <source>
        <dbReference type="EMBL" id="QHT58635.1"/>
    </source>
</evidence>
<dbReference type="InterPro" id="IPR018220">
    <property type="entry name" value="Adenylosuccin_syn_GTP-bd"/>
</dbReference>
<gene>
    <name evidence="8" type="primary">purA</name>
    <name evidence="11" type="ORF">GXP70_00645</name>
</gene>
<dbReference type="EMBL" id="CP048209">
    <property type="protein sequence ID" value="QHT58635.1"/>
    <property type="molecule type" value="Genomic_DNA"/>
</dbReference>
<feature type="binding site" evidence="8">
    <location>
        <position position="304"/>
    </location>
    <ligand>
        <name>GTP</name>
        <dbReference type="ChEBI" id="CHEBI:37565"/>
    </ligand>
</feature>
<keyword evidence="2 8" id="KW-0436">Ligase</keyword>
<dbReference type="SUPFAM" id="SSF52540">
    <property type="entry name" value="P-loop containing nucleoside triphosphate hydrolases"/>
    <property type="match status" value="1"/>
</dbReference>
<keyword evidence="7 8" id="KW-0342">GTP-binding</keyword>
<feature type="binding site" evidence="8">
    <location>
        <begin position="12"/>
        <end position="18"/>
    </location>
    <ligand>
        <name>GTP</name>
        <dbReference type="ChEBI" id="CHEBI:37565"/>
    </ligand>
</feature>
<keyword evidence="12" id="KW-1185">Reference proteome</keyword>
<evidence type="ECO:0000256" key="3">
    <source>
        <dbReference type="ARBA" id="ARBA00022723"/>
    </source>
</evidence>
<dbReference type="InterPro" id="IPR001114">
    <property type="entry name" value="Adenylosuccinate_synthetase"/>
</dbReference>
<dbReference type="InterPro" id="IPR033128">
    <property type="entry name" value="Adenylosuccin_syn_Lys_AS"/>
</dbReference>
<dbReference type="RefSeq" id="WP_162354710.1">
    <property type="nucleotide sequence ID" value="NZ_CP048209.1"/>
</dbReference>
<feature type="binding site" description="in other chain" evidence="8">
    <location>
        <begin position="38"/>
        <end position="41"/>
    </location>
    <ligand>
        <name>IMP</name>
        <dbReference type="ChEBI" id="CHEBI:58053"/>
        <note>ligand shared between dimeric partners</note>
    </ligand>
</feature>
<feature type="binding site" evidence="8">
    <location>
        <position position="13"/>
    </location>
    <ligand>
        <name>Mg(2+)</name>
        <dbReference type="ChEBI" id="CHEBI:18420"/>
    </ligand>
</feature>
<feature type="active site" description="Proton donor" evidence="8">
    <location>
        <position position="41"/>
    </location>
</feature>
<dbReference type="PANTHER" id="PTHR11846:SF0">
    <property type="entry name" value="ADENYLOSUCCINATE SYNTHETASE"/>
    <property type="match status" value="1"/>
</dbReference>
<dbReference type="GO" id="GO:0004019">
    <property type="term" value="F:adenylosuccinate synthase activity"/>
    <property type="evidence" value="ECO:0007669"/>
    <property type="project" value="UniProtKB-UniRule"/>
</dbReference>
<evidence type="ECO:0000256" key="1">
    <source>
        <dbReference type="ARBA" id="ARBA00011738"/>
    </source>
</evidence>
<feature type="binding site" evidence="8">
    <location>
        <begin position="412"/>
        <end position="414"/>
    </location>
    <ligand>
        <name>GTP</name>
        <dbReference type="ChEBI" id="CHEBI:37565"/>
    </ligand>
</feature>
<name>A0A6C0G1U6_9BACL</name>
<feature type="binding site" description="in other chain" evidence="8">
    <location>
        <begin position="13"/>
        <end position="16"/>
    </location>
    <ligand>
        <name>IMP</name>
        <dbReference type="ChEBI" id="CHEBI:58053"/>
        <note>ligand shared between dimeric partners</note>
    </ligand>
</feature>
<dbReference type="UniPathway" id="UPA00075">
    <property type="reaction ID" value="UER00335"/>
</dbReference>
<dbReference type="Gene3D" id="1.10.300.10">
    <property type="entry name" value="Adenylosuccinate Synthetase, subunit A, domain 2"/>
    <property type="match status" value="1"/>
</dbReference>
<evidence type="ECO:0000256" key="5">
    <source>
        <dbReference type="ARBA" id="ARBA00022755"/>
    </source>
</evidence>
<dbReference type="GO" id="GO:0000287">
    <property type="term" value="F:magnesium ion binding"/>
    <property type="evidence" value="ECO:0007669"/>
    <property type="project" value="UniProtKB-UniRule"/>
</dbReference>
<evidence type="ECO:0000256" key="10">
    <source>
        <dbReference type="RuleBase" id="RU000520"/>
    </source>
</evidence>
<sequence length="428" mass="46818">MSTVVVVGTQWGDEGKGKITDFLADGADVVARYQGGNNAGHTIMIGNKKYKLTMIPSGIFNENKVCVIGNGMVINPAALIDEINYIHENGFSTENLKISDRAHLIMPYHLVLDGLEEERKGDNKIGTTRKGIGPCYMDKAARNGIRVADLMDAEEFESKLRRLIVEKNQVIEQVYGGEKLDADEILGQYLGYAETLRPYVTDTSVVLNDAIDGDKRVLFEGAQGVMLDIDQGTYPYVTSSNPTAGGVCIGSGVGPSKIQQVIGVAKAYTTRVGDGPFPTELNNEIGDLIREKGHEYGTVTGRPRRVGWFDTVVVRHARRVSGITGLSLNSLDVLSGLETVKICTGYKLRGEVITHYPASLKLISECEAVYEELPGWSEDISNAKTLEDLPANTRRYVERVSELTGIPIAIFSVGRNREQTNPVMPIYV</sequence>
<evidence type="ECO:0000256" key="8">
    <source>
        <dbReference type="HAMAP-Rule" id="MF_00011"/>
    </source>
</evidence>
<comment type="catalytic activity">
    <reaction evidence="8 10">
        <text>IMP + L-aspartate + GTP = N(6)-(1,2-dicarboxyethyl)-AMP + GDP + phosphate + 2 H(+)</text>
        <dbReference type="Rhea" id="RHEA:15753"/>
        <dbReference type="ChEBI" id="CHEBI:15378"/>
        <dbReference type="ChEBI" id="CHEBI:29991"/>
        <dbReference type="ChEBI" id="CHEBI:37565"/>
        <dbReference type="ChEBI" id="CHEBI:43474"/>
        <dbReference type="ChEBI" id="CHEBI:57567"/>
        <dbReference type="ChEBI" id="CHEBI:58053"/>
        <dbReference type="ChEBI" id="CHEBI:58189"/>
        <dbReference type="EC" id="6.3.4.4"/>
    </reaction>
</comment>
<dbReference type="Proteomes" id="UP000476064">
    <property type="component" value="Chromosome"/>
</dbReference>
<dbReference type="InterPro" id="IPR042111">
    <property type="entry name" value="Adenylosuccinate_synth_dom3"/>
</dbReference>
<keyword evidence="3 8" id="KW-0479">Metal-binding</keyword>
<proteinExistence type="inferred from homology"/>
<feature type="active site" description="Proton acceptor" evidence="8">
    <location>
        <position position="13"/>
    </location>
</feature>
<dbReference type="GO" id="GO:0005525">
    <property type="term" value="F:GTP binding"/>
    <property type="evidence" value="ECO:0007669"/>
    <property type="project" value="UniProtKB-UniRule"/>
</dbReference>
<feature type="binding site" evidence="8">
    <location>
        <position position="142"/>
    </location>
    <ligand>
        <name>IMP</name>
        <dbReference type="ChEBI" id="CHEBI:58053"/>
        <note>ligand shared between dimeric partners</note>
    </ligand>
</feature>
<feature type="binding site" description="in other chain" evidence="8">
    <location>
        <position position="128"/>
    </location>
    <ligand>
        <name>IMP</name>
        <dbReference type="ChEBI" id="CHEBI:58053"/>
        <note>ligand shared between dimeric partners</note>
    </ligand>
</feature>
<dbReference type="CDD" id="cd03108">
    <property type="entry name" value="AdSS"/>
    <property type="match status" value="1"/>
</dbReference>
<dbReference type="PROSITE" id="PS01266">
    <property type="entry name" value="ADENYLOSUCCIN_SYN_1"/>
    <property type="match status" value="1"/>
</dbReference>
<dbReference type="GO" id="GO:0046040">
    <property type="term" value="P:IMP metabolic process"/>
    <property type="evidence" value="ECO:0007669"/>
    <property type="project" value="TreeGrafter"/>
</dbReference>
<dbReference type="Gene3D" id="3.90.170.10">
    <property type="entry name" value="Adenylosuccinate Synthetase, subunit A, domain 3"/>
    <property type="match status" value="1"/>
</dbReference>
<dbReference type="PROSITE" id="PS00513">
    <property type="entry name" value="ADENYLOSUCCIN_SYN_2"/>
    <property type="match status" value="1"/>
</dbReference>
<dbReference type="NCBIfam" id="NF002223">
    <property type="entry name" value="PRK01117.1"/>
    <property type="match status" value="1"/>
</dbReference>
<evidence type="ECO:0000256" key="2">
    <source>
        <dbReference type="ARBA" id="ARBA00022598"/>
    </source>
</evidence>
<dbReference type="InterPro" id="IPR027417">
    <property type="entry name" value="P-loop_NTPase"/>
</dbReference>
<dbReference type="HAMAP" id="MF_00011">
    <property type="entry name" value="Adenylosucc_synth"/>
    <property type="match status" value="1"/>
</dbReference>
<evidence type="ECO:0000256" key="6">
    <source>
        <dbReference type="ARBA" id="ARBA00022842"/>
    </source>
</evidence>
<feature type="binding site" description="in other chain" evidence="8">
    <location>
        <position position="238"/>
    </location>
    <ligand>
        <name>IMP</name>
        <dbReference type="ChEBI" id="CHEBI:58053"/>
        <note>ligand shared between dimeric partners</note>
    </ligand>
</feature>
<dbReference type="Pfam" id="PF00709">
    <property type="entry name" value="Adenylsucc_synt"/>
    <property type="match status" value="1"/>
</dbReference>
<comment type="subunit">
    <text evidence="1 8">Homodimer.</text>
</comment>
<keyword evidence="4 8" id="KW-0547">Nucleotide-binding</keyword>
<evidence type="ECO:0000256" key="7">
    <source>
        <dbReference type="ARBA" id="ARBA00023134"/>
    </source>
</evidence>
<protein>
    <recommendedName>
        <fullName evidence="8 10">Adenylosuccinate synthetase</fullName>
        <shortName evidence="8">AMPSase</shortName>
        <shortName evidence="8">AdSS</shortName>
        <ecNumber evidence="8 10">6.3.4.4</ecNumber>
    </recommendedName>
    <alternativeName>
        <fullName evidence="8">IMP--aspartate ligase</fullName>
    </alternativeName>
</protein>
<keyword evidence="8" id="KW-0963">Cytoplasm</keyword>
<dbReference type="EC" id="6.3.4.4" evidence="8 10"/>
<comment type="pathway">
    <text evidence="8 10">Purine metabolism; AMP biosynthesis via de novo pathway; AMP from IMP: step 1/2.</text>
</comment>
<feature type="binding site" description="in other chain" evidence="8">
    <location>
        <position position="302"/>
    </location>
    <ligand>
        <name>IMP</name>
        <dbReference type="ChEBI" id="CHEBI:58053"/>
        <note>ligand shared between dimeric partners</note>
    </ligand>
</feature>
<dbReference type="InterPro" id="IPR042109">
    <property type="entry name" value="Adenylosuccinate_synth_dom1"/>
</dbReference>
<dbReference type="AlphaFoldDB" id="A0A6C0G1U6"/>
<keyword evidence="6 8" id="KW-0460">Magnesium</keyword>
<dbReference type="FunFam" id="1.10.300.10:FF:000001">
    <property type="entry name" value="Adenylosuccinate synthetase"/>
    <property type="match status" value="1"/>
</dbReference>
<dbReference type="GO" id="GO:0005737">
    <property type="term" value="C:cytoplasm"/>
    <property type="evidence" value="ECO:0007669"/>
    <property type="project" value="UniProtKB-SubCell"/>
</dbReference>
<accession>A0A6C0G1U6</accession>
<feature type="binding site" description="in other chain" evidence="8">
    <location>
        <position position="223"/>
    </location>
    <ligand>
        <name>IMP</name>
        <dbReference type="ChEBI" id="CHEBI:58053"/>
        <note>ligand shared between dimeric partners</note>
    </ligand>
</feature>
<dbReference type="SMART" id="SM00788">
    <property type="entry name" value="Adenylsucc_synt"/>
    <property type="match status" value="1"/>
</dbReference>
<keyword evidence="5 8" id="KW-0658">Purine biosynthesis</keyword>
<dbReference type="GO" id="GO:0044208">
    <property type="term" value="P:'de novo' AMP biosynthetic process"/>
    <property type="evidence" value="ECO:0007669"/>
    <property type="project" value="UniProtKB-UniRule"/>
</dbReference>
<feature type="binding site" evidence="8">
    <location>
        <begin position="298"/>
        <end position="304"/>
    </location>
    <ligand>
        <name>substrate</name>
    </ligand>
</feature>
<feature type="active site" evidence="9">
    <location>
        <position position="139"/>
    </location>
</feature>
<evidence type="ECO:0000256" key="4">
    <source>
        <dbReference type="ARBA" id="ARBA00022741"/>
    </source>
</evidence>
<comment type="subcellular location">
    <subcellularLocation>
        <location evidence="8">Cytoplasm</location>
    </subcellularLocation>
</comment>
<evidence type="ECO:0000256" key="9">
    <source>
        <dbReference type="PROSITE-ProRule" id="PRU10134"/>
    </source>
</evidence>
<feature type="binding site" evidence="8">
    <location>
        <position position="40"/>
    </location>
    <ligand>
        <name>Mg(2+)</name>
        <dbReference type="ChEBI" id="CHEBI:18420"/>
    </ligand>
</feature>
<reference evidence="11 12" key="1">
    <citation type="submission" date="2020-01" db="EMBL/GenBank/DDBJ databases">
        <title>Paenibacillus sp. nov., isolated from tomato rhizosphere.</title>
        <authorList>
            <person name="Weon H.-Y."/>
            <person name="Lee S.A."/>
        </authorList>
    </citation>
    <scope>NUCLEOTIDE SEQUENCE [LARGE SCALE GENOMIC DNA]</scope>
    <source>
        <strain evidence="11 12">12200R-189</strain>
    </source>
</reference>
<comment type="similarity">
    <text evidence="8 10">Belongs to the adenylosuccinate synthetase family.</text>
</comment>
<dbReference type="InterPro" id="IPR042110">
    <property type="entry name" value="Adenylosuccinate_synth_dom2"/>
</dbReference>
<dbReference type="KEGG" id="plyc:GXP70_00645"/>
<dbReference type="NCBIfam" id="TIGR00184">
    <property type="entry name" value="purA"/>
    <property type="match status" value="1"/>
</dbReference>
<organism evidence="11 12">
    <name type="scientific">Paenibacillus lycopersici</name>
    <dbReference type="NCBI Taxonomy" id="2704462"/>
    <lineage>
        <taxon>Bacteria</taxon>
        <taxon>Bacillati</taxon>
        <taxon>Bacillota</taxon>
        <taxon>Bacilli</taxon>
        <taxon>Bacillales</taxon>
        <taxon>Paenibacillaceae</taxon>
        <taxon>Paenibacillus</taxon>
    </lineage>
</organism>